<dbReference type="EMBL" id="ANIY01005270">
    <property type="protein sequence ID" value="ETP27961.1"/>
    <property type="molecule type" value="Genomic_DNA"/>
</dbReference>
<gene>
    <name evidence="1" type="ORF">F442_22754</name>
</gene>
<name>W2XZ22_PHYNI</name>
<reference evidence="1 2" key="1">
    <citation type="submission" date="2013-11" db="EMBL/GenBank/DDBJ databases">
        <title>The Genome Sequence of Phytophthora parasitica P10297.</title>
        <authorList>
            <consortium name="The Broad Institute Genomics Platform"/>
            <person name="Russ C."/>
            <person name="Tyler B."/>
            <person name="Panabieres F."/>
            <person name="Shan W."/>
            <person name="Tripathy S."/>
            <person name="Grunwald N."/>
            <person name="Machado M."/>
            <person name="Johnson C.S."/>
            <person name="Walker B."/>
            <person name="Young S.K."/>
            <person name="Zeng Q."/>
            <person name="Gargeya S."/>
            <person name="Fitzgerald M."/>
            <person name="Haas B."/>
            <person name="Abouelleil A."/>
            <person name="Allen A.W."/>
            <person name="Alvarado L."/>
            <person name="Arachchi H.M."/>
            <person name="Berlin A.M."/>
            <person name="Chapman S.B."/>
            <person name="Gainer-Dewar J."/>
            <person name="Goldberg J."/>
            <person name="Griggs A."/>
            <person name="Gujja S."/>
            <person name="Hansen M."/>
            <person name="Howarth C."/>
            <person name="Imamovic A."/>
            <person name="Ireland A."/>
            <person name="Larimer J."/>
            <person name="McCowan C."/>
            <person name="Murphy C."/>
            <person name="Pearson M."/>
            <person name="Poon T.W."/>
            <person name="Priest M."/>
            <person name="Roberts A."/>
            <person name="Saif S."/>
            <person name="Shea T."/>
            <person name="Sisk P."/>
            <person name="Sykes S."/>
            <person name="Wortman J."/>
            <person name="Nusbaum C."/>
            <person name="Birren B."/>
        </authorList>
    </citation>
    <scope>NUCLEOTIDE SEQUENCE [LARGE SCALE GENOMIC DNA]</scope>
    <source>
        <strain evidence="1 2">P10297</strain>
    </source>
</reference>
<evidence type="ECO:0000313" key="2">
    <source>
        <dbReference type="Proteomes" id="UP000018948"/>
    </source>
</evidence>
<dbReference type="AlphaFoldDB" id="W2XZ22"/>
<dbReference type="Proteomes" id="UP000018948">
    <property type="component" value="Unassembled WGS sequence"/>
</dbReference>
<evidence type="ECO:0000313" key="1">
    <source>
        <dbReference type="EMBL" id="ETP27961.1"/>
    </source>
</evidence>
<accession>W2XZ22</accession>
<organism evidence="1 2">
    <name type="scientific">Phytophthora nicotianae P10297</name>
    <dbReference type="NCBI Taxonomy" id="1317064"/>
    <lineage>
        <taxon>Eukaryota</taxon>
        <taxon>Sar</taxon>
        <taxon>Stramenopiles</taxon>
        <taxon>Oomycota</taxon>
        <taxon>Peronosporomycetes</taxon>
        <taxon>Peronosporales</taxon>
        <taxon>Peronosporaceae</taxon>
        <taxon>Phytophthora</taxon>
    </lineage>
</organism>
<sequence length="226" mass="25868">MKYSTKDQNDIENPWALHLNVFDKTNSGLSGENNDAAIGLRRIQSMCCTLSNPHEVSAPMACLYLIRGSAFYSSHKFVKIPLTSVLAVMFKQHGELSVVLEGDTRWERKKSKKGIKFLPDHALYASHSLFQCSVEKVVTLCQKRLPDMRRSDLSPEERLRYQRSLFVLFRPFKSPKSLSRTFTLPNYGVITRMGIPQGVTELEVIFRRKKPASQIFFITGDNQKHL</sequence>
<comment type="caution">
    <text evidence="1">The sequence shown here is derived from an EMBL/GenBank/DDBJ whole genome shotgun (WGS) entry which is preliminary data.</text>
</comment>
<dbReference type="OrthoDB" id="129017at2759"/>
<protein>
    <submittedName>
        <fullName evidence="1">Uncharacterized protein</fullName>
    </submittedName>
</protein>
<proteinExistence type="predicted"/>